<feature type="transmembrane region" description="Helical" evidence="2">
    <location>
        <begin position="176"/>
        <end position="200"/>
    </location>
</feature>
<feature type="transmembrane region" description="Helical" evidence="2">
    <location>
        <begin position="89"/>
        <end position="107"/>
    </location>
</feature>
<evidence type="ECO:0008006" key="5">
    <source>
        <dbReference type="Google" id="ProtNLM"/>
    </source>
</evidence>
<feature type="region of interest" description="Disordered" evidence="1">
    <location>
        <begin position="258"/>
        <end position="300"/>
    </location>
</feature>
<dbReference type="HOGENOM" id="CLU_065434_0_1_1"/>
<evidence type="ECO:0000313" key="3">
    <source>
        <dbReference type="EMBL" id="EYE92762.1"/>
    </source>
</evidence>
<reference evidence="4" key="1">
    <citation type="journal article" date="2014" name="Nat. Commun.">
        <title>Genomic adaptations of the halophilic Dead Sea filamentous fungus Eurotium rubrum.</title>
        <authorList>
            <person name="Kis-Papo T."/>
            <person name="Weig A.R."/>
            <person name="Riley R."/>
            <person name="Persoh D."/>
            <person name="Salamov A."/>
            <person name="Sun H."/>
            <person name="Lipzen A."/>
            <person name="Wasser S.P."/>
            <person name="Rambold G."/>
            <person name="Grigoriev I.V."/>
            <person name="Nevo E."/>
        </authorList>
    </citation>
    <scope>NUCLEOTIDE SEQUENCE [LARGE SCALE GENOMIC DNA]</scope>
    <source>
        <strain evidence="4">CBS 135680</strain>
    </source>
</reference>
<dbReference type="STRING" id="1388766.A0A017S727"/>
<accession>A0A017S727</accession>
<dbReference type="OrthoDB" id="5352400at2759"/>
<dbReference type="RefSeq" id="XP_040636450.1">
    <property type="nucleotide sequence ID" value="XM_040784762.1"/>
</dbReference>
<keyword evidence="2" id="KW-0472">Membrane</keyword>
<organism evidence="3 4">
    <name type="scientific">Aspergillus ruber (strain CBS 135680)</name>
    <dbReference type="NCBI Taxonomy" id="1388766"/>
    <lineage>
        <taxon>Eukaryota</taxon>
        <taxon>Fungi</taxon>
        <taxon>Dikarya</taxon>
        <taxon>Ascomycota</taxon>
        <taxon>Pezizomycotina</taxon>
        <taxon>Eurotiomycetes</taxon>
        <taxon>Eurotiomycetidae</taxon>
        <taxon>Eurotiales</taxon>
        <taxon>Aspergillaceae</taxon>
        <taxon>Aspergillus</taxon>
        <taxon>Aspergillus subgen. Aspergillus</taxon>
    </lineage>
</organism>
<dbReference type="Proteomes" id="UP000019804">
    <property type="component" value="Unassembled WGS sequence"/>
</dbReference>
<dbReference type="AlphaFoldDB" id="A0A017S727"/>
<gene>
    <name evidence="3" type="ORF">EURHEDRAFT_461926</name>
</gene>
<evidence type="ECO:0000313" key="4">
    <source>
        <dbReference type="Proteomes" id="UP000019804"/>
    </source>
</evidence>
<dbReference type="GeneID" id="63699886"/>
<keyword evidence="2" id="KW-1133">Transmembrane helix</keyword>
<protein>
    <recommendedName>
        <fullName evidence="5">MARVEL domain-containing protein</fullName>
    </recommendedName>
</protein>
<feature type="compositionally biased region" description="Pro residues" evidence="1">
    <location>
        <begin position="290"/>
        <end position="300"/>
    </location>
</feature>
<keyword evidence="2" id="KW-0812">Transmembrane</keyword>
<keyword evidence="4" id="KW-1185">Reference proteome</keyword>
<feature type="transmembrane region" description="Helical" evidence="2">
    <location>
        <begin position="119"/>
        <end position="137"/>
    </location>
</feature>
<dbReference type="EMBL" id="KK088435">
    <property type="protein sequence ID" value="EYE92762.1"/>
    <property type="molecule type" value="Genomic_DNA"/>
</dbReference>
<feature type="transmembrane region" description="Helical" evidence="2">
    <location>
        <begin position="20"/>
        <end position="41"/>
    </location>
</feature>
<evidence type="ECO:0000256" key="1">
    <source>
        <dbReference type="SAM" id="MobiDB-lite"/>
    </source>
</evidence>
<feature type="compositionally biased region" description="Polar residues" evidence="1">
    <location>
        <begin position="273"/>
        <end position="286"/>
    </location>
</feature>
<proteinExistence type="predicted"/>
<evidence type="ECO:0000256" key="2">
    <source>
        <dbReference type="SAM" id="Phobius"/>
    </source>
</evidence>
<sequence length="300" mass="34008">MSWKPNLLYFPRNHRYHKVLLWLMAVELPFTIVILTFTGIASHDLYRTRLWQDGADNGFNSAPNEILYAMANYRPYKVPKVWSSFTDNYNLALGVLSTFFLITKVPLHFLRLFYPPVSAFVHAGLFAVYIASASFQAGSDMSDPRHPQKGAPWYIAKNCDVAAHSNNIEYCKQAKAMFAITIIVIILYFVELVLSLHSCVPTKEEINKRRERQEEKRTMKEYEEEILKSPIMIPMTPGPNTGGLPPMTPHSFVFNPMSNGPSDLPFRNEPGSHASTHQESAETLTSGPHFFPPPSKAVTK</sequence>
<name>A0A017S727_ASPRC</name>